<dbReference type="Pfam" id="PF00149">
    <property type="entry name" value="Metallophos"/>
    <property type="match status" value="1"/>
</dbReference>
<dbReference type="SUPFAM" id="SSF56300">
    <property type="entry name" value="Metallo-dependent phosphatases"/>
    <property type="match status" value="1"/>
</dbReference>
<feature type="domain" description="Calcineurin-like phosphoesterase" evidence="1">
    <location>
        <begin position="8"/>
        <end position="209"/>
    </location>
</feature>
<name>A0A074XS81_AURPU</name>
<dbReference type="OrthoDB" id="550558at2759"/>
<protein>
    <recommendedName>
        <fullName evidence="1">Calcineurin-like phosphoesterase domain-containing protein</fullName>
    </recommendedName>
</protein>
<accession>A0A074XS81</accession>
<dbReference type="RefSeq" id="XP_029761029.1">
    <property type="nucleotide sequence ID" value="XM_029909272.1"/>
</dbReference>
<reference evidence="2 3" key="1">
    <citation type="journal article" date="2014" name="BMC Genomics">
        <title>Genome sequencing of four Aureobasidium pullulans varieties: biotechnological potential, stress tolerance, and description of new species.</title>
        <authorList>
            <person name="Gostin Ar C."/>
            <person name="Ohm R.A."/>
            <person name="Kogej T."/>
            <person name="Sonjak S."/>
            <person name="Turk M."/>
            <person name="Zajc J."/>
            <person name="Zalar P."/>
            <person name="Grube M."/>
            <person name="Sun H."/>
            <person name="Han J."/>
            <person name="Sharma A."/>
            <person name="Chiniquy J."/>
            <person name="Ngan C.Y."/>
            <person name="Lipzen A."/>
            <person name="Barry K."/>
            <person name="Grigoriev I.V."/>
            <person name="Gunde-Cimerman N."/>
        </authorList>
    </citation>
    <scope>NUCLEOTIDE SEQUENCE [LARGE SCALE GENOMIC DNA]</scope>
    <source>
        <strain evidence="2 3">EXF-150</strain>
    </source>
</reference>
<dbReference type="InterPro" id="IPR004843">
    <property type="entry name" value="Calcineurin-like_PHP"/>
</dbReference>
<dbReference type="GO" id="GO:0016787">
    <property type="term" value="F:hydrolase activity"/>
    <property type="evidence" value="ECO:0007669"/>
    <property type="project" value="InterPro"/>
</dbReference>
<gene>
    <name evidence="2" type="ORF">M438DRAFT_396716</name>
</gene>
<evidence type="ECO:0000313" key="3">
    <source>
        <dbReference type="Proteomes" id="UP000030706"/>
    </source>
</evidence>
<dbReference type="HOGENOM" id="CLU_060372_0_1_1"/>
<keyword evidence="3" id="KW-1185">Reference proteome</keyword>
<evidence type="ECO:0000313" key="2">
    <source>
        <dbReference type="EMBL" id="KEQ84842.1"/>
    </source>
</evidence>
<dbReference type="PANTHER" id="PTHR37844:SF2">
    <property type="entry name" value="SER_THR PROTEIN PHOSPHATASE SUPERFAMILY (AFU_ORTHOLOGUE AFUA_1G14840)"/>
    <property type="match status" value="1"/>
</dbReference>
<dbReference type="GeneID" id="40751578"/>
<evidence type="ECO:0000259" key="1">
    <source>
        <dbReference type="Pfam" id="PF00149"/>
    </source>
</evidence>
<sequence length="265" mass="31069">MTVGLQFMSDLHLERFEYKYDISPAASHLALVGDIGRFCDYDDYAGFLKKQCQTFDQVLLVAGNNEFYRLAQDPTLQGKLVFLNRTRIDLTGSNITVLGCTLHSHIEPGHDQLNKDFERIRNWTVKDHNMEHELDVEWLRYSLEQIAETEPQRQVVILTHHAPSFQDTCHPSHENNAVSQCFCSNTLEAFKAWKGKDQVSNWVFGHTHWNAWFMCGSTVVQSNCLPNRPRDLTWWRRHTIYRPFDPQAVIHSRMLRSWTDWLFNI</sequence>
<dbReference type="Gene3D" id="3.60.21.10">
    <property type="match status" value="1"/>
</dbReference>
<dbReference type="AlphaFoldDB" id="A0A074XS81"/>
<proteinExistence type="predicted"/>
<dbReference type="EMBL" id="KL584981">
    <property type="protein sequence ID" value="KEQ84842.1"/>
    <property type="molecule type" value="Genomic_DNA"/>
</dbReference>
<organism evidence="2 3">
    <name type="scientific">Aureobasidium pullulans EXF-150</name>
    <dbReference type="NCBI Taxonomy" id="1043002"/>
    <lineage>
        <taxon>Eukaryota</taxon>
        <taxon>Fungi</taxon>
        <taxon>Dikarya</taxon>
        <taxon>Ascomycota</taxon>
        <taxon>Pezizomycotina</taxon>
        <taxon>Dothideomycetes</taxon>
        <taxon>Dothideomycetidae</taxon>
        <taxon>Dothideales</taxon>
        <taxon>Saccotheciaceae</taxon>
        <taxon>Aureobasidium</taxon>
    </lineage>
</organism>
<dbReference type="Proteomes" id="UP000030706">
    <property type="component" value="Unassembled WGS sequence"/>
</dbReference>
<dbReference type="InterPro" id="IPR029052">
    <property type="entry name" value="Metallo-depent_PP-like"/>
</dbReference>
<dbReference type="PANTHER" id="PTHR37844">
    <property type="entry name" value="SER/THR PROTEIN PHOSPHATASE SUPERFAMILY (AFU_ORTHOLOGUE AFUA_1G14840)"/>
    <property type="match status" value="1"/>
</dbReference>